<evidence type="ECO:0000256" key="1">
    <source>
        <dbReference type="SAM" id="SignalP"/>
    </source>
</evidence>
<accession>A0A849BWH2</accession>
<evidence type="ECO:0000313" key="3">
    <source>
        <dbReference type="EMBL" id="NNH70912.1"/>
    </source>
</evidence>
<reference evidence="3 4" key="1">
    <citation type="submission" date="2020-05" db="EMBL/GenBank/DDBJ databases">
        <title>MicrobeNet Type strains.</title>
        <authorList>
            <person name="Nicholson A.C."/>
        </authorList>
    </citation>
    <scope>NUCLEOTIDE SEQUENCE [LARGE SCALE GENOMIC DNA]</scope>
    <source>
        <strain evidence="3 4">JCM 3224</strain>
    </source>
</reference>
<sequence>MRLRLCAAIGSALLVTGCGVEAIDLPIPGVAVSGPTYTISVQFANVLNLTGKAEVQLNGIRVGVLKSTSVANFVATAVLELSNDVQVPNDTKVELRQATLLGDIYIALTPPPGSTAPPLPPGAVVPVSQTMPAQNLEELIRGFASVLNGGTSASLTSGIARINAAMPPQDELRDLLLYGRDGISQLAGSTGELDQILTSAAALTQMVADNQELLDALMRDVPARASTLAGAFDQFGRFAGDVPTIGDAIVKYLGGQTGADITSILAIVTPLVGVIATADLTLPQLLGPLDALRQKLTAALSTGNFGIAVDRLTVEGGGAPSPELWELLRKTGMVS</sequence>
<dbReference type="AlphaFoldDB" id="A0A849BWH2"/>
<dbReference type="Proteomes" id="UP000586827">
    <property type="component" value="Unassembled WGS sequence"/>
</dbReference>
<dbReference type="GO" id="GO:0005576">
    <property type="term" value="C:extracellular region"/>
    <property type="evidence" value="ECO:0007669"/>
    <property type="project" value="TreeGrafter"/>
</dbReference>
<proteinExistence type="predicted"/>
<dbReference type="PANTHER" id="PTHR33371:SF15">
    <property type="entry name" value="LIPOPROTEIN LPRN"/>
    <property type="match status" value="1"/>
</dbReference>
<feature type="signal peptide" evidence="1">
    <location>
        <begin position="1"/>
        <end position="22"/>
    </location>
</feature>
<protein>
    <submittedName>
        <fullName evidence="3">MCE family protein</fullName>
    </submittedName>
</protein>
<evidence type="ECO:0000313" key="4">
    <source>
        <dbReference type="Proteomes" id="UP000586827"/>
    </source>
</evidence>
<dbReference type="RefSeq" id="WP_067523235.1">
    <property type="nucleotide sequence ID" value="NZ_JABELX010000004.1"/>
</dbReference>
<dbReference type="PANTHER" id="PTHR33371">
    <property type="entry name" value="INTERMEMBRANE PHOSPHOLIPID TRANSPORT SYSTEM BINDING PROTEIN MLAD-RELATED"/>
    <property type="match status" value="1"/>
</dbReference>
<feature type="chain" id="PRO_5032880425" evidence="1">
    <location>
        <begin position="23"/>
        <end position="335"/>
    </location>
</feature>
<dbReference type="InterPro" id="IPR052336">
    <property type="entry name" value="MlaD_Phospholipid_Transporter"/>
</dbReference>
<dbReference type="InterPro" id="IPR003399">
    <property type="entry name" value="Mce/MlaD"/>
</dbReference>
<gene>
    <name evidence="3" type="ORF">HLB23_13755</name>
</gene>
<evidence type="ECO:0000259" key="2">
    <source>
        <dbReference type="Pfam" id="PF02470"/>
    </source>
</evidence>
<name>A0A849BWH2_9NOCA</name>
<organism evidence="3 4">
    <name type="scientific">Nocardia uniformis</name>
    <dbReference type="NCBI Taxonomy" id="53432"/>
    <lineage>
        <taxon>Bacteria</taxon>
        <taxon>Bacillati</taxon>
        <taxon>Actinomycetota</taxon>
        <taxon>Actinomycetes</taxon>
        <taxon>Mycobacteriales</taxon>
        <taxon>Nocardiaceae</taxon>
        <taxon>Nocardia</taxon>
    </lineage>
</organism>
<feature type="domain" description="Mce/MlaD" evidence="2">
    <location>
        <begin position="35"/>
        <end position="111"/>
    </location>
</feature>
<keyword evidence="4" id="KW-1185">Reference proteome</keyword>
<keyword evidence="1" id="KW-0732">Signal</keyword>
<dbReference type="EMBL" id="JABELX010000004">
    <property type="protein sequence ID" value="NNH70912.1"/>
    <property type="molecule type" value="Genomic_DNA"/>
</dbReference>
<dbReference type="PROSITE" id="PS51257">
    <property type="entry name" value="PROKAR_LIPOPROTEIN"/>
    <property type="match status" value="1"/>
</dbReference>
<dbReference type="Pfam" id="PF02470">
    <property type="entry name" value="MlaD"/>
    <property type="match status" value="1"/>
</dbReference>
<comment type="caution">
    <text evidence="3">The sequence shown here is derived from an EMBL/GenBank/DDBJ whole genome shotgun (WGS) entry which is preliminary data.</text>
</comment>